<organism evidence="1">
    <name type="scientific">marine sediment metagenome</name>
    <dbReference type="NCBI Taxonomy" id="412755"/>
    <lineage>
        <taxon>unclassified sequences</taxon>
        <taxon>metagenomes</taxon>
        <taxon>ecological metagenomes</taxon>
    </lineage>
</organism>
<reference evidence="1" key="1">
    <citation type="journal article" date="2015" name="Nature">
        <title>Complex archaea that bridge the gap between prokaryotes and eukaryotes.</title>
        <authorList>
            <person name="Spang A."/>
            <person name="Saw J.H."/>
            <person name="Jorgensen S.L."/>
            <person name="Zaremba-Niedzwiedzka K."/>
            <person name="Martijn J."/>
            <person name="Lind A.E."/>
            <person name="van Eijk R."/>
            <person name="Schleper C."/>
            <person name="Guy L."/>
            <person name="Ettema T.J."/>
        </authorList>
    </citation>
    <scope>NUCLEOTIDE SEQUENCE</scope>
</reference>
<sequence length="101" mass="11558">MNLDEIEKAIGPKPVLGFGAPTLGWPFRYYHFDEMVECIDWLNKAVEHESARAERAYNRGVQDAQEAAKESLPKNLIKHGLDTSIKYIKNRIDKACKNLIK</sequence>
<name>A0A0F9JGV8_9ZZZZ</name>
<protein>
    <submittedName>
        <fullName evidence="1">Uncharacterized protein</fullName>
    </submittedName>
</protein>
<proteinExistence type="predicted"/>
<accession>A0A0F9JGV8</accession>
<comment type="caution">
    <text evidence="1">The sequence shown here is derived from an EMBL/GenBank/DDBJ whole genome shotgun (WGS) entry which is preliminary data.</text>
</comment>
<dbReference type="AlphaFoldDB" id="A0A0F9JGV8"/>
<dbReference type="EMBL" id="LAZR01017967">
    <property type="protein sequence ID" value="KKL98242.1"/>
    <property type="molecule type" value="Genomic_DNA"/>
</dbReference>
<evidence type="ECO:0000313" key="1">
    <source>
        <dbReference type="EMBL" id="KKL98242.1"/>
    </source>
</evidence>
<gene>
    <name evidence="1" type="ORF">LCGC14_1826380</name>
</gene>